<keyword evidence="3" id="KW-1185">Reference proteome</keyword>
<feature type="compositionally biased region" description="Basic and acidic residues" evidence="1">
    <location>
        <begin position="244"/>
        <end position="255"/>
    </location>
</feature>
<evidence type="ECO:0000313" key="3">
    <source>
        <dbReference type="Proteomes" id="UP000094444"/>
    </source>
</evidence>
<proteinExistence type="predicted"/>
<dbReference type="EMBL" id="MAVT02003436">
    <property type="protein sequence ID" value="POS68687.1"/>
    <property type="molecule type" value="Genomic_DNA"/>
</dbReference>
<feature type="region of interest" description="Disordered" evidence="1">
    <location>
        <begin position="181"/>
        <end position="220"/>
    </location>
</feature>
<protein>
    <submittedName>
        <fullName evidence="2">Uncharacterized protein</fullName>
    </submittedName>
</protein>
<dbReference type="Proteomes" id="UP000094444">
    <property type="component" value="Unassembled WGS sequence"/>
</dbReference>
<dbReference type="AlphaFoldDB" id="A0A2P5HEM8"/>
<feature type="region of interest" description="Disordered" evidence="1">
    <location>
        <begin position="125"/>
        <end position="161"/>
    </location>
</feature>
<dbReference type="InParanoid" id="A0A2P5HEM8"/>
<name>A0A2P5HEM8_DIAHE</name>
<reference evidence="2" key="1">
    <citation type="submission" date="2017-09" db="EMBL/GenBank/DDBJ databases">
        <title>Polyketide synthases of a Diaporthe helianthi virulent isolate.</title>
        <authorList>
            <person name="Baroncelli R."/>
        </authorList>
    </citation>
    <scope>NUCLEOTIDE SEQUENCE [LARGE SCALE GENOMIC DNA]</scope>
    <source>
        <strain evidence="2">7/96</strain>
    </source>
</reference>
<evidence type="ECO:0000313" key="2">
    <source>
        <dbReference type="EMBL" id="POS68687.1"/>
    </source>
</evidence>
<accession>A0A2P5HEM8</accession>
<organism evidence="2 3">
    <name type="scientific">Diaporthe helianthi</name>
    <dbReference type="NCBI Taxonomy" id="158607"/>
    <lineage>
        <taxon>Eukaryota</taxon>
        <taxon>Fungi</taxon>
        <taxon>Dikarya</taxon>
        <taxon>Ascomycota</taxon>
        <taxon>Pezizomycotina</taxon>
        <taxon>Sordariomycetes</taxon>
        <taxon>Sordariomycetidae</taxon>
        <taxon>Diaporthales</taxon>
        <taxon>Diaporthaceae</taxon>
        <taxon>Diaporthe</taxon>
    </lineage>
</organism>
<evidence type="ECO:0000256" key="1">
    <source>
        <dbReference type="SAM" id="MobiDB-lite"/>
    </source>
</evidence>
<feature type="region of interest" description="Disordered" evidence="1">
    <location>
        <begin position="243"/>
        <end position="264"/>
    </location>
</feature>
<comment type="caution">
    <text evidence="2">The sequence shown here is derived from an EMBL/GenBank/DDBJ whole genome shotgun (WGS) entry which is preliminary data.</text>
</comment>
<gene>
    <name evidence="2" type="ORF">DHEL01_v212919</name>
</gene>
<sequence length="264" mass="29815">MDGHAFVSTMIRGRHGQERRRISFCIAPISDSGNPSVTAIQLRSTPATQIILSTSPPRPRVSYDATYRGRLTLTRWSLLYANSWPHPTKMSWLANHTCTRVTAPVLKQMSVPLPTNLSARKKTYTFESRTNDKRSQPPPALMLKRLSFPSSRKPNLPAGRESRMLGFTTNLSARKRTYMLESRSRASDKSPQPPPALMLEQLSFPSSRKPSLPAGRESRMLEFRTRNKSLLLPLAMKTSPSNWKSRERLSWRSSRDSFGTSQAG</sequence>